<dbReference type="PANTHER" id="PTHR23517:SF3">
    <property type="entry name" value="INTEGRAL MEMBRANE TRANSPORT PROTEIN"/>
    <property type="match status" value="1"/>
</dbReference>
<feature type="transmembrane region" description="Helical" evidence="8">
    <location>
        <begin position="173"/>
        <end position="197"/>
    </location>
</feature>
<evidence type="ECO:0000259" key="9">
    <source>
        <dbReference type="PROSITE" id="PS50850"/>
    </source>
</evidence>
<feature type="transmembrane region" description="Helical" evidence="8">
    <location>
        <begin position="400"/>
        <end position="422"/>
    </location>
</feature>
<feature type="transmembrane region" description="Helical" evidence="8">
    <location>
        <begin position="341"/>
        <end position="361"/>
    </location>
</feature>
<dbReference type="PROSITE" id="PS50850">
    <property type="entry name" value="MFS"/>
    <property type="match status" value="1"/>
</dbReference>
<feature type="compositionally biased region" description="Polar residues" evidence="7">
    <location>
        <begin position="1"/>
        <end position="29"/>
    </location>
</feature>
<gene>
    <name evidence="10" type="ORF">DFR70_12254</name>
</gene>
<dbReference type="InterPro" id="IPR050171">
    <property type="entry name" value="MFS_Transporters"/>
</dbReference>
<feature type="transmembrane region" description="Helical" evidence="8">
    <location>
        <begin position="203"/>
        <end position="221"/>
    </location>
</feature>
<feature type="transmembrane region" description="Helical" evidence="8">
    <location>
        <begin position="249"/>
        <end position="271"/>
    </location>
</feature>
<dbReference type="Pfam" id="PF07690">
    <property type="entry name" value="MFS_1"/>
    <property type="match status" value="1"/>
</dbReference>
<name>A0A318JM84_9NOCA</name>
<feature type="domain" description="Major facilitator superfamily (MFS) profile" evidence="9">
    <location>
        <begin position="48"/>
        <end position="430"/>
    </location>
</feature>
<evidence type="ECO:0000313" key="10">
    <source>
        <dbReference type="EMBL" id="PXX54913.1"/>
    </source>
</evidence>
<dbReference type="GO" id="GO:0005886">
    <property type="term" value="C:plasma membrane"/>
    <property type="evidence" value="ECO:0007669"/>
    <property type="project" value="UniProtKB-SubCell"/>
</dbReference>
<dbReference type="InterPro" id="IPR036259">
    <property type="entry name" value="MFS_trans_sf"/>
</dbReference>
<feature type="transmembrane region" description="Helical" evidence="8">
    <location>
        <begin position="79"/>
        <end position="102"/>
    </location>
</feature>
<dbReference type="SUPFAM" id="SSF103473">
    <property type="entry name" value="MFS general substrate transporter"/>
    <property type="match status" value="1"/>
</dbReference>
<dbReference type="AlphaFoldDB" id="A0A318JM84"/>
<evidence type="ECO:0000256" key="1">
    <source>
        <dbReference type="ARBA" id="ARBA00004651"/>
    </source>
</evidence>
<dbReference type="Proteomes" id="UP000247569">
    <property type="component" value="Unassembled WGS sequence"/>
</dbReference>
<keyword evidence="4 8" id="KW-0812">Transmembrane</keyword>
<evidence type="ECO:0000313" key="11">
    <source>
        <dbReference type="Proteomes" id="UP000247569"/>
    </source>
</evidence>
<evidence type="ECO:0000256" key="6">
    <source>
        <dbReference type="ARBA" id="ARBA00023136"/>
    </source>
</evidence>
<keyword evidence="11" id="KW-1185">Reference proteome</keyword>
<dbReference type="PANTHER" id="PTHR23517">
    <property type="entry name" value="RESISTANCE PROTEIN MDTM, PUTATIVE-RELATED-RELATED"/>
    <property type="match status" value="1"/>
</dbReference>
<keyword evidence="6 8" id="KW-0472">Membrane</keyword>
<sequence length="430" mass="44627">MSAFSSSDRSGERTSQGGHTRSEALSNKTETLDEPTRGPHARNSARTAWIAAAAAVAAVGWGANQFAPLLLLYRSELHVSAATVQATYGLYAIGLIPGLLVAGPISDRFGRKRVLLPCLIISLLGSTVLMAAEAGPAWLFVGRLIAGMASGTAFSAGTAWIKELSQDEPEAGARRATIAMTIGFAVGPLVAGLIARWAPAPMLTAYVPHLVITAVAVALVLRTPTDPPSDPTAKIVAPLHLSARNRTRFLGIVLPLAPWVFGSSSIALAYLPEQVRSGLGDNALTFGAVTTALTMAAGIAIQPVAKRAATTSRLAAVALSIVAAGLGIAAAATHWGNNPVLIFLSTFVLGAGYGCCLVYGLGEVNRIAEPTNLGRLTAVFQSVAYTGFAAPYLLALCERFLSVPALMIITAALCLCSLAWIVNASNKFDR</sequence>
<feature type="region of interest" description="Disordered" evidence="7">
    <location>
        <begin position="1"/>
        <end position="41"/>
    </location>
</feature>
<dbReference type="InterPro" id="IPR011701">
    <property type="entry name" value="MFS"/>
</dbReference>
<feature type="transmembrane region" description="Helical" evidence="8">
    <location>
        <begin position="283"/>
        <end position="302"/>
    </location>
</feature>
<comment type="caution">
    <text evidence="10">The sequence shown here is derived from an EMBL/GenBank/DDBJ whole genome shotgun (WGS) entry which is preliminary data.</text>
</comment>
<dbReference type="Gene3D" id="1.20.1250.20">
    <property type="entry name" value="MFS general substrate transporter like domains"/>
    <property type="match status" value="1"/>
</dbReference>
<reference evidence="10 11" key="1">
    <citation type="submission" date="2018-05" db="EMBL/GenBank/DDBJ databases">
        <title>Genomic Encyclopedia of Type Strains, Phase IV (KMG-IV): sequencing the most valuable type-strain genomes for metagenomic binning, comparative biology and taxonomic classification.</title>
        <authorList>
            <person name="Goeker M."/>
        </authorList>
    </citation>
    <scope>NUCLEOTIDE SEQUENCE [LARGE SCALE GENOMIC DNA]</scope>
    <source>
        <strain evidence="10 11">DSM 44704</strain>
    </source>
</reference>
<dbReference type="GO" id="GO:0022857">
    <property type="term" value="F:transmembrane transporter activity"/>
    <property type="evidence" value="ECO:0007669"/>
    <property type="project" value="InterPro"/>
</dbReference>
<proteinExistence type="predicted"/>
<feature type="transmembrane region" description="Helical" evidence="8">
    <location>
        <begin position="114"/>
        <end position="132"/>
    </location>
</feature>
<accession>A0A318JM84</accession>
<evidence type="ECO:0000256" key="3">
    <source>
        <dbReference type="ARBA" id="ARBA00022475"/>
    </source>
</evidence>
<evidence type="ECO:0000256" key="5">
    <source>
        <dbReference type="ARBA" id="ARBA00022989"/>
    </source>
</evidence>
<evidence type="ECO:0000256" key="2">
    <source>
        <dbReference type="ARBA" id="ARBA00022448"/>
    </source>
</evidence>
<organism evidence="10 11">
    <name type="scientific">Nocardia tenerifensis</name>
    <dbReference type="NCBI Taxonomy" id="228006"/>
    <lineage>
        <taxon>Bacteria</taxon>
        <taxon>Bacillati</taxon>
        <taxon>Actinomycetota</taxon>
        <taxon>Actinomycetes</taxon>
        <taxon>Mycobacteriales</taxon>
        <taxon>Nocardiaceae</taxon>
        <taxon>Nocardia</taxon>
    </lineage>
</organism>
<evidence type="ECO:0000256" key="7">
    <source>
        <dbReference type="SAM" id="MobiDB-lite"/>
    </source>
</evidence>
<comment type="subcellular location">
    <subcellularLocation>
        <location evidence="1">Cell membrane</location>
        <topology evidence="1">Multi-pass membrane protein</topology>
    </subcellularLocation>
</comment>
<protein>
    <submittedName>
        <fullName evidence="10">Putative MFS family arabinose efflux permease</fullName>
    </submittedName>
</protein>
<evidence type="ECO:0000256" key="4">
    <source>
        <dbReference type="ARBA" id="ARBA00022692"/>
    </source>
</evidence>
<evidence type="ECO:0000256" key="8">
    <source>
        <dbReference type="SAM" id="Phobius"/>
    </source>
</evidence>
<dbReference type="EMBL" id="QJKF01000022">
    <property type="protein sequence ID" value="PXX54913.1"/>
    <property type="molecule type" value="Genomic_DNA"/>
</dbReference>
<feature type="transmembrane region" description="Helical" evidence="8">
    <location>
        <begin position="373"/>
        <end position="394"/>
    </location>
</feature>
<feature type="transmembrane region" description="Helical" evidence="8">
    <location>
        <begin position="138"/>
        <end position="161"/>
    </location>
</feature>
<keyword evidence="5 8" id="KW-1133">Transmembrane helix</keyword>
<dbReference type="InterPro" id="IPR020846">
    <property type="entry name" value="MFS_dom"/>
</dbReference>
<feature type="transmembrane region" description="Helical" evidence="8">
    <location>
        <begin position="314"/>
        <end position="335"/>
    </location>
</feature>
<dbReference type="RefSeq" id="WP_211336501.1">
    <property type="nucleotide sequence ID" value="NZ_QJKF01000022.1"/>
</dbReference>
<keyword evidence="3" id="KW-1003">Cell membrane</keyword>
<keyword evidence="2" id="KW-0813">Transport</keyword>
<feature type="transmembrane region" description="Helical" evidence="8">
    <location>
        <begin position="47"/>
        <end position="67"/>
    </location>
</feature>